<feature type="transmembrane region" description="Helical" evidence="1">
    <location>
        <begin position="65"/>
        <end position="82"/>
    </location>
</feature>
<protein>
    <submittedName>
        <fullName evidence="2">Competence protein ComEC</fullName>
    </submittedName>
</protein>
<evidence type="ECO:0000313" key="3">
    <source>
        <dbReference type="Proteomes" id="UP000255277"/>
    </source>
</evidence>
<keyword evidence="1" id="KW-0472">Membrane</keyword>
<organism evidence="2 3">
    <name type="scientific">Staphylococcus gallinarum</name>
    <dbReference type="NCBI Taxonomy" id="1293"/>
    <lineage>
        <taxon>Bacteria</taxon>
        <taxon>Bacillati</taxon>
        <taxon>Bacillota</taxon>
        <taxon>Bacilli</taxon>
        <taxon>Bacillales</taxon>
        <taxon>Staphylococcaceae</taxon>
        <taxon>Staphylococcus</taxon>
    </lineage>
</organism>
<gene>
    <name evidence="2" type="ORF">NCTC12195_02774</name>
</gene>
<sequence>MPFQFNFISTVFNAIVIVHDVILDIFYKLNRFKWYVADLNEITKLIVIILVLMTIILLVNKRFKYIIITLTLLCFILSTIPFQKTDQLTMLDVGQGDAILFENI</sequence>
<proteinExistence type="predicted"/>
<feature type="transmembrane region" description="Helical" evidence="1">
    <location>
        <begin position="6"/>
        <end position="27"/>
    </location>
</feature>
<keyword evidence="1" id="KW-1133">Transmembrane helix</keyword>
<dbReference type="Proteomes" id="UP000255277">
    <property type="component" value="Unassembled WGS sequence"/>
</dbReference>
<accession>A0A380FGG9</accession>
<keyword evidence="1" id="KW-0812">Transmembrane</keyword>
<evidence type="ECO:0000256" key="1">
    <source>
        <dbReference type="SAM" id="Phobius"/>
    </source>
</evidence>
<name>A0A380FGG9_STAGA</name>
<dbReference type="AlphaFoldDB" id="A0A380FGG9"/>
<evidence type="ECO:0000313" key="2">
    <source>
        <dbReference type="EMBL" id="SUM33317.1"/>
    </source>
</evidence>
<reference evidence="2 3" key="1">
    <citation type="submission" date="2018-06" db="EMBL/GenBank/DDBJ databases">
        <authorList>
            <consortium name="Pathogen Informatics"/>
            <person name="Doyle S."/>
        </authorList>
    </citation>
    <scope>NUCLEOTIDE SEQUENCE [LARGE SCALE GENOMIC DNA]</scope>
    <source>
        <strain evidence="2 3">NCTC12195</strain>
    </source>
</reference>
<feature type="transmembrane region" description="Helical" evidence="1">
    <location>
        <begin position="39"/>
        <end position="59"/>
    </location>
</feature>
<dbReference type="EMBL" id="UHDK01000001">
    <property type="protein sequence ID" value="SUM33317.1"/>
    <property type="molecule type" value="Genomic_DNA"/>
</dbReference>